<dbReference type="Gene3D" id="3.30.730.10">
    <property type="entry name" value="AP2/ERF domain"/>
    <property type="match status" value="1"/>
</dbReference>
<evidence type="ECO:0000256" key="1">
    <source>
        <dbReference type="ARBA" id="ARBA00004123"/>
    </source>
</evidence>
<organism evidence="9 10">
    <name type="scientific">Heracleum sosnowskyi</name>
    <dbReference type="NCBI Taxonomy" id="360622"/>
    <lineage>
        <taxon>Eukaryota</taxon>
        <taxon>Viridiplantae</taxon>
        <taxon>Streptophyta</taxon>
        <taxon>Embryophyta</taxon>
        <taxon>Tracheophyta</taxon>
        <taxon>Spermatophyta</taxon>
        <taxon>Magnoliopsida</taxon>
        <taxon>eudicotyledons</taxon>
        <taxon>Gunneridae</taxon>
        <taxon>Pentapetalae</taxon>
        <taxon>asterids</taxon>
        <taxon>campanulids</taxon>
        <taxon>Apiales</taxon>
        <taxon>Apiaceae</taxon>
        <taxon>Apioideae</taxon>
        <taxon>apioid superclade</taxon>
        <taxon>Tordylieae</taxon>
        <taxon>Tordyliinae</taxon>
        <taxon>Heracleum</taxon>
    </lineage>
</organism>
<dbReference type="SUPFAM" id="SSF54171">
    <property type="entry name" value="DNA-binding domain"/>
    <property type="match status" value="1"/>
</dbReference>
<dbReference type="PANTHER" id="PTHR32467:SF226">
    <property type="entry name" value="AP2_ERF DOMAIN-CONTAINING PROTEIN"/>
    <property type="match status" value="1"/>
</dbReference>
<dbReference type="CDD" id="cd00018">
    <property type="entry name" value="AP2"/>
    <property type="match status" value="1"/>
</dbReference>
<evidence type="ECO:0000256" key="2">
    <source>
        <dbReference type="ARBA" id="ARBA00023015"/>
    </source>
</evidence>
<feature type="domain" description="AP2/ERF" evidence="8">
    <location>
        <begin position="249"/>
        <end position="311"/>
    </location>
</feature>
<feature type="domain" description="CCHC-type" evidence="7">
    <location>
        <begin position="232"/>
        <end position="245"/>
    </location>
</feature>
<keyword evidence="2" id="KW-0805">Transcription regulation</keyword>
<dbReference type="PROSITE" id="PS51032">
    <property type="entry name" value="AP2_ERF"/>
    <property type="match status" value="1"/>
</dbReference>
<dbReference type="SUPFAM" id="SSF57756">
    <property type="entry name" value="Retrovirus zinc finger-like domains"/>
    <property type="match status" value="1"/>
</dbReference>
<evidence type="ECO:0000256" key="3">
    <source>
        <dbReference type="ARBA" id="ARBA00023125"/>
    </source>
</evidence>
<dbReference type="Gene3D" id="4.10.60.10">
    <property type="entry name" value="Zinc finger, CCHC-type"/>
    <property type="match status" value="1"/>
</dbReference>
<dbReference type="GO" id="GO:0005634">
    <property type="term" value="C:nucleus"/>
    <property type="evidence" value="ECO:0007669"/>
    <property type="project" value="UniProtKB-SubCell"/>
</dbReference>
<evidence type="ECO:0000313" key="10">
    <source>
        <dbReference type="Proteomes" id="UP001237642"/>
    </source>
</evidence>
<accession>A0AAD8MSM6</accession>
<dbReference type="GO" id="GO:0008270">
    <property type="term" value="F:zinc ion binding"/>
    <property type="evidence" value="ECO:0007669"/>
    <property type="project" value="UniProtKB-KW"/>
</dbReference>
<evidence type="ECO:0000259" key="7">
    <source>
        <dbReference type="PROSITE" id="PS50158"/>
    </source>
</evidence>
<dbReference type="SMART" id="SM00343">
    <property type="entry name" value="ZnF_C2HC"/>
    <property type="match status" value="1"/>
</dbReference>
<evidence type="ECO:0000256" key="6">
    <source>
        <dbReference type="PROSITE-ProRule" id="PRU00047"/>
    </source>
</evidence>
<comment type="subcellular location">
    <subcellularLocation>
        <location evidence="1">Nucleus</location>
    </subcellularLocation>
</comment>
<evidence type="ECO:0000313" key="9">
    <source>
        <dbReference type="EMBL" id="KAK1382503.1"/>
    </source>
</evidence>
<dbReference type="EMBL" id="JAUIZM010000005">
    <property type="protein sequence ID" value="KAK1382503.1"/>
    <property type="molecule type" value="Genomic_DNA"/>
</dbReference>
<proteinExistence type="predicted"/>
<keyword evidence="6" id="KW-0862">Zinc</keyword>
<dbReference type="InterPro" id="IPR001878">
    <property type="entry name" value="Znf_CCHC"/>
</dbReference>
<evidence type="ECO:0000256" key="5">
    <source>
        <dbReference type="ARBA" id="ARBA00023242"/>
    </source>
</evidence>
<keyword evidence="3" id="KW-0238">DNA-binding</keyword>
<keyword evidence="5" id="KW-0539">Nucleus</keyword>
<keyword evidence="10" id="KW-1185">Reference proteome</keyword>
<dbReference type="InterPro" id="IPR001471">
    <property type="entry name" value="AP2/ERF_dom"/>
</dbReference>
<dbReference type="SMART" id="SM00380">
    <property type="entry name" value="AP2"/>
    <property type="match status" value="1"/>
</dbReference>
<dbReference type="GO" id="GO:0003700">
    <property type="term" value="F:DNA-binding transcription factor activity"/>
    <property type="evidence" value="ECO:0007669"/>
    <property type="project" value="InterPro"/>
</dbReference>
<comment type="caution">
    <text evidence="9">The sequence shown here is derived from an EMBL/GenBank/DDBJ whole genome shotgun (WGS) entry which is preliminary data.</text>
</comment>
<sequence>MDDTFKLMLEAAKNSRNTFFVLIAVLKPHPLSLPYMIQTRSVQMQRLKWIPGVKVKLVKMVLVKANLAGIHLPLEQIKKSGVGLMVVEVDLTAFVMEGVVVAVVDVAGLVEGVDPVEIPVTSVGRLGTRRGSVRRVVAAAADDISVEKLAIWLVSVAREPVRLGTWPESVLREVGAEVEVGLPATSVGRPVTWPRSAIRVATKVETHVISVGKPDTLARECSQGGGGGGNACYKCGETGHMATACNKDGGNGAETNGTSSWNHSSKCMRRITLKQKRYIYLGLSDNEIEAARAYDIAALKCNGREAVTNFDPTTYSEELSCETDTGDSRQNLELSLGIAPLNFSDVQNGNRNIEGYDFPNRPNDIPEGRNTMVHNIISFTEA</sequence>
<dbReference type="InterPro" id="IPR036955">
    <property type="entry name" value="AP2/ERF_dom_sf"/>
</dbReference>
<reference evidence="9" key="1">
    <citation type="submission" date="2023-02" db="EMBL/GenBank/DDBJ databases">
        <title>Genome of toxic invasive species Heracleum sosnowskyi carries increased number of genes despite the absence of recent whole-genome duplications.</title>
        <authorList>
            <person name="Schelkunov M."/>
            <person name="Shtratnikova V."/>
            <person name="Makarenko M."/>
            <person name="Klepikova A."/>
            <person name="Omelchenko D."/>
            <person name="Novikova G."/>
            <person name="Obukhova E."/>
            <person name="Bogdanov V."/>
            <person name="Penin A."/>
            <person name="Logacheva M."/>
        </authorList>
    </citation>
    <scope>NUCLEOTIDE SEQUENCE</scope>
    <source>
        <strain evidence="9">Hsosn_3</strain>
        <tissue evidence="9">Leaf</tissue>
    </source>
</reference>
<evidence type="ECO:0000256" key="4">
    <source>
        <dbReference type="ARBA" id="ARBA00023163"/>
    </source>
</evidence>
<dbReference type="AlphaFoldDB" id="A0AAD8MSM6"/>
<dbReference type="InterPro" id="IPR016177">
    <property type="entry name" value="DNA-bd_dom_sf"/>
</dbReference>
<dbReference type="Proteomes" id="UP001237642">
    <property type="component" value="Unassembled WGS sequence"/>
</dbReference>
<name>A0AAD8MSM6_9APIA</name>
<keyword evidence="6" id="KW-0863">Zinc-finger</keyword>
<keyword evidence="6" id="KW-0479">Metal-binding</keyword>
<dbReference type="PROSITE" id="PS50158">
    <property type="entry name" value="ZF_CCHC"/>
    <property type="match status" value="1"/>
</dbReference>
<dbReference type="InterPro" id="IPR036875">
    <property type="entry name" value="Znf_CCHC_sf"/>
</dbReference>
<dbReference type="PANTHER" id="PTHR32467">
    <property type="entry name" value="AP2-LIKE ETHYLENE-RESPONSIVE TRANSCRIPTION FACTOR"/>
    <property type="match status" value="1"/>
</dbReference>
<reference evidence="9" key="2">
    <citation type="submission" date="2023-05" db="EMBL/GenBank/DDBJ databases">
        <authorList>
            <person name="Schelkunov M.I."/>
        </authorList>
    </citation>
    <scope>NUCLEOTIDE SEQUENCE</scope>
    <source>
        <strain evidence="9">Hsosn_3</strain>
        <tissue evidence="9">Leaf</tissue>
    </source>
</reference>
<evidence type="ECO:0000259" key="8">
    <source>
        <dbReference type="PROSITE" id="PS51032"/>
    </source>
</evidence>
<keyword evidence="4" id="KW-0804">Transcription</keyword>
<dbReference type="GO" id="GO:0003677">
    <property type="term" value="F:DNA binding"/>
    <property type="evidence" value="ECO:0007669"/>
    <property type="project" value="UniProtKB-KW"/>
</dbReference>
<protein>
    <submittedName>
        <fullName evidence="9">Uncharacterized protein</fullName>
    </submittedName>
</protein>
<dbReference type="Pfam" id="PF00098">
    <property type="entry name" value="zf-CCHC"/>
    <property type="match status" value="1"/>
</dbReference>
<gene>
    <name evidence="9" type="ORF">POM88_020238</name>
</gene>